<comment type="caution">
    <text evidence="1">The sequence shown here is derived from an EMBL/GenBank/DDBJ whole genome shotgun (WGS) entry which is preliminary data.</text>
</comment>
<protein>
    <recommendedName>
        <fullName evidence="3">YdcF family protein</fullName>
    </recommendedName>
</protein>
<dbReference type="RefSeq" id="WP_286214170.1">
    <property type="nucleotide sequence ID" value="NZ_AP027736.1"/>
</dbReference>
<evidence type="ECO:0000313" key="2">
    <source>
        <dbReference type="Proteomes" id="UP001426770"/>
    </source>
</evidence>
<reference evidence="1 2" key="1">
    <citation type="submission" date="2024-02" db="EMBL/GenBank/DDBJ databases">
        <title>Lysinimicrobium sediminis NBRC 112286.</title>
        <authorList>
            <person name="Ichikawa N."/>
            <person name="Katano-Makiyama Y."/>
            <person name="Hidaka K."/>
        </authorList>
    </citation>
    <scope>NUCLEOTIDE SEQUENCE [LARGE SCALE GENOMIC DNA]</scope>
    <source>
        <strain evidence="1 2">NBRC 112286</strain>
    </source>
</reference>
<accession>A0ABP9WI87</accession>
<proteinExistence type="predicted"/>
<sequence>MGRKLKVATAVAVVAGAIALAGVPLYVMPARDEPRAVDAVYVIGPPTDTRMELAQSLVAEGMASTLVVSLSEEPEDRARYPLAVAACESADPAVVCAMPEPFTTRGEARWLRDLADSHAWESAAVITVTPHITRTRVIMERCWDGDVAYLDSGERLAPHYWAYHYAYQSGAFLKVALEDGC</sequence>
<gene>
    <name evidence="1" type="ORF">Lsed01_01988</name>
</gene>
<dbReference type="EMBL" id="BAABRR010000010">
    <property type="protein sequence ID" value="GAA5519537.1"/>
    <property type="molecule type" value="Genomic_DNA"/>
</dbReference>
<name>A0ABP9WI87_9MICO</name>
<dbReference type="Proteomes" id="UP001426770">
    <property type="component" value="Unassembled WGS sequence"/>
</dbReference>
<keyword evidence="2" id="KW-1185">Reference proteome</keyword>
<evidence type="ECO:0008006" key="3">
    <source>
        <dbReference type="Google" id="ProtNLM"/>
    </source>
</evidence>
<organism evidence="1 2">
    <name type="scientific">Demequina sediminis</name>
    <dbReference type="NCBI Taxonomy" id="1930058"/>
    <lineage>
        <taxon>Bacteria</taxon>
        <taxon>Bacillati</taxon>
        <taxon>Actinomycetota</taxon>
        <taxon>Actinomycetes</taxon>
        <taxon>Micrococcales</taxon>
        <taxon>Demequinaceae</taxon>
        <taxon>Demequina</taxon>
    </lineage>
</organism>
<evidence type="ECO:0000313" key="1">
    <source>
        <dbReference type="EMBL" id="GAA5519537.1"/>
    </source>
</evidence>